<dbReference type="EMBL" id="CP022163">
    <property type="protein sequence ID" value="ATB32108.1"/>
    <property type="molecule type" value="Genomic_DNA"/>
</dbReference>
<dbReference type="Gene3D" id="1.10.10.10">
    <property type="entry name" value="Winged helix-like DNA-binding domain superfamily/Winged helix DNA-binding domain"/>
    <property type="match status" value="1"/>
</dbReference>
<dbReference type="InterPro" id="IPR051534">
    <property type="entry name" value="CBASS_pafABC_assoc_protein"/>
</dbReference>
<dbReference type="InterPro" id="IPR036390">
    <property type="entry name" value="WH_DNA-bd_sf"/>
</dbReference>
<evidence type="ECO:0000259" key="3">
    <source>
        <dbReference type="Pfam" id="PF25583"/>
    </source>
</evidence>
<dbReference type="PANTHER" id="PTHR34580">
    <property type="match status" value="1"/>
</dbReference>
<dbReference type="Pfam" id="PF25583">
    <property type="entry name" value="WCX"/>
    <property type="match status" value="1"/>
</dbReference>
<reference evidence="4 5" key="1">
    <citation type="submission" date="2017-06" db="EMBL/GenBank/DDBJ databases">
        <authorList>
            <person name="Kim H.J."/>
            <person name="Triplett B.A."/>
        </authorList>
    </citation>
    <scope>NUCLEOTIDE SEQUENCE [LARGE SCALE GENOMIC DNA]</scope>
    <source>
        <strain evidence="4 5">DSM 14713</strain>
    </source>
</reference>
<dbReference type="SUPFAM" id="SSF46785">
    <property type="entry name" value="Winged helix' DNA-binding domain"/>
    <property type="match status" value="1"/>
</dbReference>
<evidence type="ECO:0000259" key="2">
    <source>
        <dbReference type="Pfam" id="PF13280"/>
    </source>
</evidence>
<dbReference type="InterPro" id="IPR026881">
    <property type="entry name" value="WYL_dom"/>
</dbReference>
<feature type="domain" description="WCX" evidence="3">
    <location>
        <begin position="200"/>
        <end position="273"/>
    </location>
</feature>
<dbReference type="InterPro" id="IPR057727">
    <property type="entry name" value="WCX_dom"/>
</dbReference>
<dbReference type="KEGG" id="mbd:MEBOL_005584"/>
<gene>
    <name evidence="4" type="ORF">MEBOL_005584</name>
</gene>
<dbReference type="Pfam" id="PF13280">
    <property type="entry name" value="WYL"/>
    <property type="match status" value="1"/>
</dbReference>
<organism evidence="4 5">
    <name type="scientific">Melittangium boletus DSM 14713</name>
    <dbReference type="NCBI Taxonomy" id="1294270"/>
    <lineage>
        <taxon>Bacteria</taxon>
        <taxon>Pseudomonadati</taxon>
        <taxon>Myxococcota</taxon>
        <taxon>Myxococcia</taxon>
        <taxon>Myxococcales</taxon>
        <taxon>Cystobacterineae</taxon>
        <taxon>Archangiaceae</taxon>
        <taxon>Melittangium</taxon>
    </lineage>
</organism>
<name>A0A250ILG0_9BACT</name>
<dbReference type="OrthoDB" id="9787242at2"/>
<dbReference type="InterPro" id="IPR036388">
    <property type="entry name" value="WH-like_DNA-bd_sf"/>
</dbReference>
<feature type="domain" description="Helix-turn-helix type 11" evidence="1">
    <location>
        <begin position="13"/>
        <end position="62"/>
    </location>
</feature>
<protein>
    <submittedName>
        <fullName evidence="4">WYL domain-containing protein</fullName>
    </submittedName>
</protein>
<evidence type="ECO:0000259" key="1">
    <source>
        <dbReference type="Pfam" id="PF08279"/>
    </source>
</evidence>
<accession>A0A250ILG0</accession>
<dbReference type="PANTHER" id="PTHR34580:SF1">
    <property type="entry name" value="PROTEIN PAFC"/>
    <property type="match status" value="1"/>
</dbReference>
<sequence>MTRRNAAKRQLVRQWKLLELVRASHQGKFIRQLMEELEISRPTLYRDLKILEEAGLPLTSQHTSGEVRVKYLGEKAPASAPMAPVAQAPLPLPPLRRAPALPSILERLREAMDERREARISYTAPGLPSPVSSIVAPLKLREFHGASYLFAWDPAFKSWRLIKASRITEVRLGAFQDELPHGLADGLVDELFKSRQGPPAAVSVRLAPAVAAFAHEHPLEKDQALEPQVDGSVIVRSEDSDLEEAARWVLGWGQHAEVLAPQALRERLIRELTTTRNSYLSRKVKPTT</sequence>
<evidence type="ECO:0000313" key="5">
    <source>
        <dbReference type="Proteomes" id="UP000217289"/>
    </source>
</evidence>
<evidence type="ECO:0000313" key="4">
    <source>
        <dbReference type="EMBL" id="ATB32108.1"/>
    </source>
</evidence>
<proteinExistence type="predicted"/>
<dbReference type="RefSeq" id="WP_095980340.1">
    <property type="nucleotide sequence ID" value="NZ_CP022163.1"/>
</dbReference>
<dbReference type="PROSITE" id="PS52050">
    <property type="entry name" value="WYL"/>
    <property type="match status" value="1"/>
</dbReference>
<feature type="domain" description="WYL" evidence="2">
    <location>
        <begin position="104"/>
        <end position="171"/>
    </location>
</feature>
<dbReference type="Proteomes" id="UP000217289">
    <property type="component" value="Chromosome"/>
</dbReference>
<dbReference type="InterPro" id="IPR013196">
    <property type="entry name" value="HTH_11"/>
</dbReference>
<dbReference type="Pfam" id="PF08279">
    <property type="entry name" value="HTH_11"/>
    <property type="match status" value="1"/>
</dbReference>
<dbReference type="AlphaFoldDB" id="A0A250ILG0"/>
<keyword evidence="5" id="KW-1185">Reference proteome</keyword>